<keyword evidence="2" id="KW-0719">Serine esterase</keyword>
<accession>W3XE53</accession>
<keyword evidence="8" id="KW-1015">Disulfide bond</keyword>
<dbReference type="SUPFAM" id="SSF53474">
    <property type="entry name" value="alpha/beta-Hydrolases"/>
    <property type="match status" value="1"/>
</dbReference>
<evidence type="ECO:0000313" key="12">
    <source>
        <dbReference type="Proteomes" id="UP000030651"/>
    </source>
</evidence>
<dbReference type="OMA" id="HCNSGPG"/>
<dbReference type="PANTHER" id="PTHR33938:SF15">
    <property type="entry name" value="FERULOYL ESTERASE B-RELATED"/>
    <property type="match status" value="1"/>
</dbReference>
<keyword evidence="3" id="KW-0858">Xylan degradation</keyword>
<keyword evidence="5 10" id="KW-0732">Signal</keyword>
<keyword evidence="3" id="KW-0119">Carbohydrate metabolism</keyword>
<evidence type="ECO:0000256" key="8">
    <source>
        <dbReference type="ARBA" id="ARBA00023157"/>
    </source>
</evidence>
<dbReference type="GeneID" id="19270375"/>
<name>W3XE53_PESFW</name>
<feature type="chain" id="PRO_5005150225" description="Carboxylic ester hydrolase" evidence="10">
    <location>
        <begin position="20"/>
        <end position="530"/>
    </location>
</feature>
<dbReference type="OrthoDB" id="3039123at2759"/>
<dbReference type="InterPro" id="IPR029058">
    <property type="entry name" value="AB_hydrolase_fold"/>
</dbReference>
<dbReference type="RefSeq" id="XP_007832134.1">
    <property type="nucleotide sequence ID" value="XM_007833943.1"/>
</dbReference>
<dbReference type="Gene3D" id="3.40.50.1820">
    <property type="entry name" value="alpha/beta hydrolase"/>
    <property type="match status" value="1"/>
</dbReference>
<evidence type="ECO:0000313" key="11">
    <source>
        <dbReference type="EMBL" id="ETS83486.1"/>
    </source>
</evidence>
<evidence type="ECO:0000256" key="5">
    <source>
        <dbReference type="ARBA" id="ARBA00022729"/>
    </source>
</evidence>
<evidence type="ECO:0000256" key="6">
    <source>
        <dbReference type="ARBA" id="ARBA00022801"/>
    </source>
</evidence>
<keyword evidence="4" id="KW-0479">Metal-binding</keyword>
<dbReference type="eggNOG" id="ENOG502SHYE">
    <property type="taxonomic scope" value="Eukaryota"/>
</dbReference>
<protein>
    <recommendedName>
        <fullName evidence="10">Carboxylic ester hydrolase</fullName>
        <ecNumber evidence="10">3.1.1.-</ecNumber>
    </recommendedName>
</protein>
<dbReference type="GO" id="GO:0030600">
    <property type="term" value="F:feruloyl esterase activity"/>
    <property type="evidence" value="ECO:0007669"/>
    <property type="project" value="UniProtKB-EC"/>
</dbReference>
<evidence type="ECO:0000256" key="9">
    <source>
        <dbReference type="ARBA" id="ARBA00034075"/>
    </source>
</evidence>
<evidence type="ECO:0000256" key="2">
    <source>
        <dbReference type="ARBA" id="ARBA00022487"/>
    </source>
</evidence>
<dbReference type="EMBL" id="KI912111">
    <property type="protein sequence ID" value="ETS83486.1"/>
    <property type="molecule type" value="Genomic_DNA"/>
</dbReference>
<dbReference type="AlphaFoldDB" id="W3XE53"/>
<evidence type="ECO:0000256" key="10">
    <source>
        <dbReference type="RuleBase" id="RU361238"/>
    </source>
</evidence>
<dbReference type="InParanoid" id="W3XE53"/>
<keyword evidence="3" id="KW-0624">Polysaccharide degradation</keyword>
<comment type="similarity">
    <text evidence="1 10">Belongs to the tannase family.</text>
</comment>
<keyword evidence="6 10" id="KW-0378">Hydrolase</keyword>
<organism evidence="11 12">
    <name type="scientific">Pestalotiopsis fici (strain W106-1 / CGMCC3.15140)</name>
    <dbReference type="NCBI Taxonomy" id="1229662"/>
    <lineage>
        <taxon>Eukaryota</taxon>
        <taxon>Fungi</taxon>
        <taxon>Dikarya</taxon>
        <taxon>Ascomycota</taxon>
        <taxon>Pezizomycotina</taxon>
        <taxon>Sordariomycetes</taxon>
        <taxon>Xylariomycetidae</taxon>
        <taxon>Amphisphaeriales</taxon>
        <taxon>Sporocadaceae</taxon>
        <taxon>Pestalotiopsis</taxon>
    </lineage>
</organism>
<dbReference type="Proteomes" id="UP000030651">
    <property type="component" value="Unassembled WGS sequence"/>
</dbReference>
<gene>
    <name evidence="11" type="ORF">PFICI_05362</name>
</gene>
<dbReference type="PANTHER" id="PTHR33938">
    <property type="entry name" value="FERULOYL ESTERASE B-RELATED"/>
    <property type="match status" value="1"/>
</dbReference>
<dbReference type="GO" id="GO:0045493">
    <property type="term" value="P:xylan catabolic process"/>
    <property type="evidence" value="ECO:0007669"/>
    <property type="project" value="UniProtKB-KW"/>
</dbReference>
<evidence type="ECO:0000256" key="3">
    <source>
        <dbReference type="ARBA" id="ARBA00022651"/>
    </source>
</evidence>
<dbReference type="EC" id="3.1.1.-" evidence="10"/>
<keyword evidence="7" id="KW-0106">Calcium</keyword>
<evidence type="ECO:0000256" key="4">
    <source>
        <dbReference type="ARBA" id="ARBA00022723"/>
    </source>
</evidence>
<sequence>MNASSLILAVAAVGAVALGNQTFESTCLSFAPEASIWNSTRTQLQYVPAGTNLTFPDNDATCSRGSQVVPVDLCRVALSIPTSKRSSITLELWLPEQWTGRTLATGNGGIDGCIKYEDIAYGVANGFATVGTNNGHNGTYGNAFYQNEDVVTDFAWRSLHTSAVVSKKLTAQFFDSALGKSYYIGCSLGGRQGIKAAEMFPRDFDGIVAGSPAVDFNNLYSWRASFFPLTGASSDTNFISATTWNTTIHNEVLKQCDEIDGVKDGIIEDPTLCHFRAQELSCQGYNTSNCLNADQVNIVEKIYTDYKWPNGSLVYPGMQPGSEILAATGLYAGRPYSPSYDWLRFVVLEDPEWDPASYNIDDALIAHDKNPAGIETWPSSLAAFEGASGKLLTFHGLQDQQITSFNSLRFYEHLATGMQYAPEQLDNFYRLFRIPGMNHCNSGPGAWVLGQGGNAPSKGIPFDAKQNVLAAVVDWVEKGTAPESMIGTKFVNDSVDHGISYTHRHCRWPLNSTYLGGEHDPLQMDSWVCA</sequence>
<dbReference type="GO" id="GO:0046872">
    <property type="term" value="F:metal ion binding"/>
    <property type="evidence" value="ECO:0007669"/>
    <property type="project" value="UniProtKB-KW"/>
</dbReference>
<keyword evidence="12" id="KW-1185">Reference proteome</keyword>
<reference evidence="12" key="1">
    <citation type="journal article" date="2015" name="BMC Genomics">
        <title>Genomic and transcriptomic analysis of the endophytic fungus Pestalotiopsis fici reveals its lifestyle and high potential for synthesis of natural products.</title>
        <authorList>
            <person name="Wang X."/>
            <person name="Zhang X."/>
            <person name="Liu L."/>
            <person name="Xiang M."/>
            <person name="Wang W."/>
            <person name="Sun X."/>
            <person name="Che Y."/>
            <person name="Guo L."/>
            <person name="Liu G."/>
            <person name="Guo L."/>
            <person name="Wang C."/>
            <person name="Yin W.B."/>
            <person name="Stadler M."/>
            <person name="Zhang X."/>
            <person name="Liu X."/>
        </authorList>
    </citation>
    <scope>NUCLEOTIDE SEQUENCE [LARGE SCALE GENOMIC DNA]</scope>
    <source>
        <strain evidence="12">W106-1 / CGMCC3.15140</strain>
    </source>
</reference>
<dbReference type="InterPro" id="IPR011118">
    <property type="entry name" value="Tannase/feruloyl_esterase"/>
</dbReference>
<dbReference type="Pfam" id="PF07519">
    <property type="entry name" value="Tannase"/>
    <property type="match status" value="2"/>
</dbReference>
<evidence type="ECO:0000256" key="1">
    <source>
        <dbReference type="ARBA" id="ARBA00006249"/>
    </source>
</evidence>
<evidence type="ECO:0000256" key="7">
    <source>
        <dbReference type="ARBA" id="ARBA00022837"/>
    </source>
</evidence>
<proteinExistence type="inferred from homology"/>
<dbReference type="KEGG" id="pfy:PFICI_05362"/>
<comment type="catalytic activity">
    <reaction evidence="9">
        <text>feruloyl-polysaccharide + H2O = ferulate + polysaccharide.</text>
        <dbReference type="EC" id="3.1.1.73"/>
    </reaction>
</comment>
<dbReference type="HOGENOM" id="CLU_014819_1_0_1"/>
<feature type="signal peptide" evidence="10">
    <location>
        <begin position="1"/>
        <end position="19"/>
    </location>
</feature>